<evidence type="ECO:0000313" key="3">
    <source>
        <dbReference type="Proteomes" id="UP000321393"/>
    </source>
</evidence>
<sequence length="138" mass="16120">MTTIRPDVVNMFYKGYINTKKHYVTVKEKKVDFGQDAINTLYGLEDKHNLIKTTTYHEEIPMNVGKIICQHMVEWVKHPRRIKPFPHLTKHFCIKACLELEKIPQITVMGGIWSDDATPNHMVSPRKEILEKPVDDPH</sequence>
<organism evidence="1 3">
    <name type="scientific">Cucumis melo var. makuwa</name>
    <name type="common">Oriental melon</name>
    <dbReference type="NCBI Taxonomy" id="1194695"/>
    <lineage>
        <taxon>Eukaryota</taxon>
        <taxon>Viridiplantae</taxon>
        <taxon>Streptophyta</taxon>
        <taxon>Embryophyta</taxon>
        <taxon>Tracheophyta</taxon>
        <taxon>Spermatophyta</taxon>
        <taxon>Magnoliopsida</taxon>
        <taxon>eudicotyledons</taxon>
        <taxon>Gunneridae</taxon>
        <taxon>Pentapetalae</taxon>
        <taxon>rosids</taxon>
        <taxon>fabids</taxon>
        <taxon>Cucurbitales</taxon>
        <taxon>Cucurbitaceae</taxon>
        <taxon>Benincaseae</taxon>
        <taxon>Cucumis</taxon>
    </lineage>
</organism>
<protein>
    <submittedName>
        <fullName evidence="1">Uncharacterized protein</fullName>
    </submittedName>
</protein>
<dbReference type="EMBL" id="SSTD01008482">
    <property type="protein sequence ID" value="TYK15503.1"/>
    <property type="molecule type" value="Genomic_DNA"/>
</dbReference>
<evidence type="ECO:0000313" key="4">
    <source>
        <dbReference type="Proteomes" id="UP000321947"/>
    </source>
</evidence>
<dbReference type="AlphaFoldDB" id="A0A5A7TLS1"/>
<dbReference type="Proteomes" id="UP000321393">
    <property type="component" value="Unassembled WGS sequence"/>
</dbReference>
<evidence type="ECO:0000313" key="1">
    <source>
        <dbReference type="EMBL" id="KAA0042385.1"/>
    </source>
</evidence>
<evidence type="ECO:0000313" key="2">
    <source>
        <dbReference type="EMBL" id="TYK15503.1"/>
    </source>
</evidence>
<dbReference type="EMBL" id="SSTE01016125">
    <property type="protein sequence ID" value="KAA0042385.1"/>
    <property type="molecule type" value="Genomic_DNA"/>
</dbReference>
<name>A0A5A7TLS1_CUCMM</name>
<accession>A0A5A7TLS1</accession>
<dbReference type="Proteomes" id="UP000321947">
    <property type="component" value="Unassembled WGS sequence"/>
</dbReference>
<comment type="caution">
    <text evidence="1">The sequence shown here is derived from an EMBL/GenBank/DDBJ whole genome shotgun (WGS) entry which is preliminary data.</text>
</comment>
<gene>
    <name evidence="2" type="ORF">E5676_scaffold477G00940</name>
    <name evidence="1" type="ORF">E6C27_scaffold795G001070</name>
</gene>
<proteinExistence type="predicted"/>
<dbReference type="OrthoDB" id="1714944at2759"/>
<reference evidence="3 4" key="1">
    <citation type="submission" date="2019-08" db="EMBL/GenBank/DDBJ databases">
        <title>Draft genome sequences of two oriental melons (Cucumis melo L. var makuwa).</title>
        <authorList>
            <person name="Kwon S.-Y."/>
        </authorList>
    </citation>
    <scope>NUCLEOTIDE SEQUENCE [LARGE SCALE GENOMIC DNA]</scope>
    <source>
        <strain evidence="4">cv. Chang Bougi</strain>
        <strain evidence="3">cv. SW 3</strain>
        <tissue evidence="1">Leaf</tissue>
    </source>
</reference>